<dbReference type="GO" id="GO:0008168">
    <property type="term" value="F:methyltransferase activity"/>
    <property type="evidence" value="ECO:0007669"/>
    <property type="project" value="UniProtKB-UniRule"/>
</dbReference>
<dbReference type="PIRSF" id="PIRSF037505">
    <property type="entry name" value="Betaine_HMT"/>
    <property type="match status" value="1"/>
</dbReference>
<protein>
    <submittedName>
        <fullName evidence="6">Homocysteine S-methyltransferase family protein</fullName>
    </submittedName>
</protein>
<dbReference type="EMBL" id="RJLM01000002">
    <property type="protein sequence ID" value="RWX56156.1"/>
    <property type="molecule type" value="Genomic_DNA"/>
</dbReference>
<feature type="binding site" evidence="3 4">
    <location>
        <position position="283"/>
    </location>
    <ligand>
        <name>Zn(2+)</name>
        <dbReference type="ChEBI" id="CHEBI:29105"/>
    </ligand>
</feature>
<dbReference type="OrthoDB" id="9803687at2"/>
<evidence type="ECO:0000256" key="1">
    <source>
        <dbReference type="ARBA" id="ARBA00022603"/>
    </source>
</evidence>
<keyword evidence="7" id="KW-1185">Reference proteome</keyword>
<feature type="binding site" evidence="3 4">
    <location>
        <position position="284"/>
    </location>
    <ligand>
        <name>Zn(2+)</name>
        <dbReference type="ChEBI" id="CHEBI:29105"/>
    </ligand>
</feature>
<gene>
    <name evidence="6" type="ORF">EDI28_07665</name>
</gene>
<dbReference type="GO" id="GO:0009086">
    <property type="term" value="P:methionine biosynthetic process"/>
    <property type="evidence" value="ECO:0007669"/>
    <property type="project" value="InterPro"/>
</dbReference>
<dbReference type="RefSeq" id="WP_128783242.1">
    <property type="nucleotide sequence ID" value="NZ_JAKJSG010000037.1"/>
</dbReference>
<evidence type="ECO:0000313" key="7">
    <source>
        <dbReference type="Proteomes" id="UP000287563"/>
    </source>
</evidence>
<dbReference type="GO" id="GO:0032259">
    <property type="term" value="P:methylation"/>
    <property type="evidence" value="ECO:0007669"/>
    <property type="project" value="UniProtKB-KW"/>
</dbReference>
<keyword evidence="1 4" id="KW-0489">Methyltransferase</keyword>
<feature type="binding site" evidence="3 4">
    <location>
        <position position="208"/>
    </location>
    <ligand>
        <name>Zn(2+)</name>
        <dbReference type="ChEBI" id="CHEBI:29105"/>
    </ligand>
</feature>
<feature type="domain" description="Hcy-binding" evidence="5">
    <location>
        <begin position="1"/>
        <end position="298"/>
    </location>
</feature>
<dbReference type="PANTHER" id="PTHR11103:SF18">
    <property type="entry name" value="SLR1189 PROTEIN"/>
    <property type="match status" value="1"/>
</dbReference>
<dbReference type="InterPro" id="IPR036589">
    <property type="entry name" value="HCY_dom_sf"/>
</dbReference>
<dbReference type="Gene3D" id="3.20.20.330">
    <property type="entry name" value="Homocysteine-binding-like domain"/>
    <property type="match status" value="1"/>
</dbReference>
<dbReference type="GO" id="GO:0008270">
    <property type="term" value="F:zinc ion binding"/>
    <property type="evidence" value="ECO:0007669"/>
    <property type="project" value="InterPro"/>
</dbReference>
<dbReference type="AlphaFoldDB" id="A0A444JSX2"/>
<dbReference type="Proteomes" id="UP000287563">
    <property type="component" value="Unassembled WGS sequence"/>
</dbReference>
<evidence type="ECO:0000259" key="5">
    <source>
        <dbReference type="PROSITE" id="PS50970"/>
    </source>
</evidence>
<sequence length="304" mass="33554">MKKLSILDGGMGRELKRIGAPFSQPLWSAQALIESPDHIRKAHQNFIDSGAEIIIANSYACVPFHLGDELYRTDGALLARRAAIIAQSVAQDEHTNRNNPVHVAGAMPPAFGSYRPDLFKADEAKKIFTVLFDAQEPHVDLWIAETISSLQEFEVIHSVLKNSSKDRYYSFSLQDDTENDATLRSGQPVSIATALVCFAGGKGILFNCSVPEVMEQAIKDAKAVIEQYGVDVEIGVYANNFTPIQPDHQANDTLQSMRELSPEDYLVFAKRWYELGATIIGGCCGIGPDHIQAIAEWRDTLEES</sequence>
<evidence type="ECO:0000313" key="6">
    <source>
        <dbReference type="EMBL" id="RWX56156.1"/>
    </source>
</evidence>
<dbReference type="SUPFAM" id="SSF82282">
    <property type="entry name" value="Homocysteine S-methyltransferase"/>
    <property type="match status" value="1"/>
</dbReference>
<dbReference type="InterPro" id="IPR017226">
    <property type="entry name" value="BHMT-like"/>
</dbReference>
<keyword evidence="3 4" id="KW-0862">Zinc</keyword>
<dbReference type="PROSITE" id="PS50970">
    <property type="entry name" value="HCY"/>
    <property type="match status" value="1"/>
</dbReference>
<accession>A0A444JSX2</accession>
<evidence type="ECO:0000256" key="2">
    <source>
        <dbReference type="ARBA" id="ARBA00022679"/>
    </source>
</evidence>
<keyword evidence="2 4" id="KW-0808">Transferase</keyword>
<name>A0A444JSX2_9GAMM</name>
<keyword evidence="3 4" id="KW-0479">Metal-binding</keyword>
<proteinExistence type="predicted"/>
<reference evidence="6 7" key="1">
    <citation type="submission" date="2018-11" db="EMBL/GenBank/DDBJ databases">
        <title>Photobacterium sp. BEI247 sp. nov., a marine bacterium isolated from Yongle Blue Hole in the South China Sea.</title>
        <authorList>
            <person name="Wang X."/>
        </authorList>
    </citation>
    <scope>NUCLEOTIDE SEQUENCE [LARGE SCALE GENOMIC DNA]</scope>
    <source>
        <strain evidence="7">BEI247</strain>
    </source>
</reference>
<comment type="caution">
    <text evidence="6">The sequence shown here is derived from an EMBL/GenBank/DDBJ whole genome shotgun (WGS) entry which is preliminary data.</text>
</comment>
<comment type="cofactor">
    <cofactor evidence="3">
        <name>Zn(2+)</name>
        <dbReference type="ChEBI" id="CHEBI:29105"/>
    </cofactor>
    <text evidence="3">Binds 1 zinc ion per subunit.</text>
</comment>
<evidence type="ECO:0000256" key="4">
    <source>
        <dbReference type="PROSITE-ProRule" id="PRU00333"/>
    </source>
</evidence>
<organism evidence="6 7">
    <name type="scientific">Photobacterium chitinilyticum</name>
    <dbReference type="NCBI Taxonomy" id="2485123"/>
    <lineage>
        <taxon>Bacteria</taxon>
        <taxon>Pseudomonadati</taxon>
        <taxon>Pseudomonadota</taxon>
        <taxon>Gammaproteobacteria</taxon>
        <taxon>Vibrionales</taxon>
        <taxon>Vibrionaceae</taxon>
        <taxon>Photobacterium</taxon>
    </lineage>
</organism>
<dbReference type="InterPro" id="IPR003726">
    <property type="entry name" value="HCY_dom"/>
</dbReference>
<dbReference type="PANTHER" id="PTHR11103">
    <property type="entry name" value="SLR1189 PROTEIN"/>
    <property type="match status" value="1"/>
</dbReference>
<dbReference type="Pfam" id="PF02574">
    <property type="entry name" value="S-methyl_trans"/>
    <property type="match status" value="1"/>
</dbReference>
<evidence type="ECO:0000256" key="3">
    <source>
        <dbReference type="PIRSR" id="PIRSR037505-2"/>
    </source>
</evidence>